<protein>
    <recommendedName>
        <fullName evidence="1">Aminoglycoside phosphotransferase domain-containing protein</fullName>
    </recommendedName>
</protein>
<keyword evidence="3" id="KW-1185">Reference proteome</keyword>
<name>A0AAF0DLD3_9EURO</name>
<dbReference type="Gene3D" id="3.90.1200.10">
    <property type="match status" value="1"/>
</dbReference>
<reference evidence="2" key="1">
    <citation type="submission" date="2023-03" db="EMBL/GenBank/DDBJ databases">
        <title>Emydomyces testavorans Genome Sequence.</title>
        <authorList>
            <person name="Hoyer L."/>
        </authorList>
    </citation>
    <scope>NUCLEOTIDE SEQUENCE</scope>
    <source>
        <strain evidence="2">16-2883</strain>
    </source>
</reference>
<organism evidence="2 3">
    <name type="scientific">Emydomyces testavorans</name>
    <dbReference type="NCBI Taxonomy" id="2070801"/>
    <lineage>
        <taxon>Eukaryota</taxon>
        <taxon>Fungi</taxon>
        <taxon>Dikarya</taxon>
        <taxon>Ascomycota</taxon>
        <taxon>Pezizomycotina</taxon>
        <taxon>Eurotiomycetes</taxon>
        <taxon>Eurotiomycetidae</taxon>
        <taxon>Onygenales</taxon>
        <taxon>Nannizziopsiaceae</taxon>
        <taxon>Emydomyces</taxon>
    </lineage>
</organism>
<dbReference type="EMBL" id="CP120629">
    <property type="protein sequence ID" value="WEW59601.1"/>
    <property type="molecule type" value="Genomic_DNA"/>
</dbReference>
<dbReference type="InterPro" id="IPR011009">
    <property type="entry name" value="Kinase-like_dom_sf"/>
</dbReference>
<sequence>MKMYSLENSIRSFFETQVSPNQQQCDELASSLVQGSVFPVPIQGSFSYTLSTRRDEDQKIVQFRVSHSALDLKTIQLAKEIHGNIVPSTNYHGEIGDGPTPPVKVYTIEKLPGITQIEMVVKNSTSLPLVRPKMIQELSRFFSLAWLHPQTVTPAELQEGRRTVSEKLTVLASALPPRFHTAISHAQKNLDQLYSPLYPQVLTHGDLCELNTLIMPDTGCISGLIDWAEASILPFGMALYGLNNFLGGMSSEGWKYDENREKLEAEFWQHFWNTVDIEGIGLKTHLEKPVRTARDLGVLLRYGFVWENGLYERPASEMDTNTDNIRYLDALLLAAA</sequence>
<dbReference type="Pfam" id="PF01636">
    <property type="entry name" value="APH"/>
    <property type="match status" value="1"/>
</dbReference>
<accession>A0AAF0DLD3</accession>
<evidence type="ECO:0000313" key="3">
    <source>
        <dbReference type="Proteomes" id="UP001219355"/>
    </source>
</evidence>
<dbReference type="SUPFAM" id="SSF56112">
    <property type="entry name" value="Protein kinase-like (PK-like)"/>
    <property type="match status" value="1"/>
</dbReference>
<evidence type="ECO:0000313" key="2">
    <source>
        <dbReference type="EMBL" id="WEW59601.1"/>
    </source>
</evidence>
<feature type="domain" description="Aminoglycoside phosphotransferase" evidence="1">
    <location>
        <begin position="142"/>
        <end position="234"/>
    </location>
</feature>
<dbReference type="Proteomes" id="UP001219355">
    <property type="component" value="Chromosome 3"/>
</dbReference>
<evidence type="ECO:0000259" key="1">
    <source>
        <dbReference type="Pfam" id="PF01636"/>
    </source>
</evidence>
<proteinExistence type="predicted"/>
<dbReference type="AlphaFoldDB" id="A0AAF0DLD3"/>
<gene>
    <name evidence="2" type="ORF">PRK78_005075</name>
</gene>
<dbReference type="InterPro" id="IPR002575">
    <property type="entry name" value="Aminoglycoside_PTrfase"/>
</dbReference>